<dbReference type="SMART" id="SM00671">
    <property type="entry name" value="SEL1"/>
    <property type="match status" value="3"/>
</dbReference>
<dbReference type="PANTHER" id="PTHR11102">
    <property type="entry name" value="SEL-1-LIKE PROTEIN"/>
    <property type="match status" value="1"/>
</dbReference>
<evidence type="ECO:0000313" key="2">
    <source>
        <dbReference type="EMBL" id="STO71226.1"/>
    </source>
</evidence>
<dbReference type="AlphaFoldDB" id="A0A377I7H0"/>
<dbReference type="RefSeq" id="WP_021724328.1">
    <property type="nucleotide sequence ID" value="NZ_RQXP01000045.1"/>
</dbReference>
<evidence type="ECO:0000313" key="3">
    <source>
        <dbReference type="Proteomes" id="UP000254465"/>
    </source>
</evidence>
<dbReference type="SUPFAM" id="SSF81901">
    <property type="entry name" value="HCP-like"/>
    <property type="match status" value="1"/>
</dbReference>
<protein>
    <submittedName>
        <fullName evidence="2">Sel1 domain-containing protein</fullName>
    </submittedName>
</protein>
<gene>
    <name evidence="2" type="ORF">NCTC11296_01122</name>
</gene>
<dbReference type="EMBL" id="UGHK01000002">
    <property type="protein sequence ID" value="STO71226.1"/>
    <property type="molecule type" value="Genomic_DNA"/>
</dbReference>
<dbReference type="Pfam" id="PF08238">
    <property type="entry name" value="Sel1"/>
    <property type="match status" value="3"/>
</dbReference>
<dbReference type="Proteomes" id="UP000254465">
    <property type="component" value="Unassembled WGS sequence"/>
</dbReference>
<dbReference type="InterPro" id="IPR006597">
    <property type="entry name" value="Sel1-like"/>
</dbReference>
<proteinExistence type="predicted"/>
<reference evidence="2 3" key="1">
    <citation type="submission" date="2018-06" db="EMBL/GenBank/DDBJ databases">
        <authorList>
            <consortium name="Pathogen Informatics"/>
            <person name="Doyle S."/>
        </authorList>
    </citation>
    <scope>NUCLEOTIDE SEQUENCE [LARGE SCALE GENOMIC DNA]</scope>
    <source>
        <strain evidence="2 3">NCTC11296</strain>
    </source>
</reference>
<accession>A0A377I7H0</accession>
<dbReference type="InterPro" id="IPR011990">
    <property type="entry name" value="TPR-like_helical_dom_sf"/>
</dbReference>
<dbReference type="InterPro" id="IPR050767">
    <property type="entry name" value="Sel1_AlgK"/>
</dbReference>
<keyword evidence="1" id="KW-0732">Signal</keyword>
<dbReference type="PANTHER" id="PTHR11102:SF160">
    <property type="entry name" value="ERAD-ASSOCIATED E3 UBIQUITIN-PROTEIN LIGASE COMPONENT HRD3"/>
    <property type="match status" value="1"/>
</dbReference>
<sequence length="190" mass="21141">MKFTKTLLTTALFSLSVLSTTQMAYAETNNAELVQQAVLSGGEQLKQVREALEKNEFDTVISLTQPLAEQGNVVAQTALSIAYEGKKEHFQAFKWSQKVAEQGLSFAQYKLGRMYDNGQGVKQDYFQAVKWYQKAAEQGDASAQNNLGIMYRLGKGVKQDDNLAKMWAGKACENGEQNGCDVYRMLNEGK</sequence>
<evidence type="ECO:0000256" key="1">
    <source>
        <dbReference type="SAM" id="SignalP"/>
    </source>
</evidence>
<organism evidence="2 3">
    <name type="scientific">Avibacterium paragallinarum</name>
    <name type="common">Haemophilus gallinarum</name>
    <dbReference type="NCBI Taxonomy" id="728"/>
    <lineage>
        <taxon>Bacteria</taxon>
        <taxon>Pseudomonadati</taxon>
        <taxon>Pseudomonadota</taxon>
        <taxon>Gammaproteobacteria</taxon>
        <taxon>Pasteurellales</taxon>
        <taxon>Pasteurellaceae</taxon>
        <taxon>Avibacterium</taxon>
    </lineage>
</organism>
<dbReference type="Gene3D" id="1.25.40.10">
    <property type="entry name" value="Tetratricopeptide repeat domain"/>
    <property type="match status" value="1"/>
</dbReference>
<feature type="chain" id="PRO_5016682094" evidence="1">
    <location>
        <begin position="27"/>
        <end position="190"/>
    </location>
</feature>
<name>A0A377I7H0_AVIPA</name>
<feature type="signal peptide" evidence="1">
    <location>
        <begin position="1"/>
        <end position="26"/>
    </location>
</feature>